<keyword evidence="5" id="KW-1185">Reference proteome</keyword>
<dbReference type="PROSITE" id="PS50102">
    <property type="entry name" value="RRM"/>
    <property type="match status" value="2"/>
</dbReference>
<dbReference type="InterPro" id="IPR035979">
    <property type="entry name" value="RBD_domain_sf"/>
</dbReference>
<name>A0A2T2N945_CORCC</name>
<protein>
    <recommendedName>
        <fullName evidence="3">RRM domain-containing protein</fullName>
    </recommendedName>
</protein>
<accession>A0A2T2N945</accession>
<dbReference type="InterPro" id="IPR000504">
    <property type="entry name" value="RRM_dom"/>
</dbReference>
<dbReference type="PANTHER" id="PTHR10501">
    <property type="entry name" value="U1 SMALL NUCLEAR RIBONUCLEOPROTEIN A/U2 SMALL NUCLEAR RIBONUCLEOPROTEIN B"/>
    <property type="match status" value="1"/>
</dbReference>
<evidence type="ECO:0000259" key="3">
    <source>
        <dbReference type="PROSITE" id="PS50102"/>
    </source>
</evidence>
<proteinExistence type="predicted"/>
<dbReference type="AlphaFoldDB" id="A0A2T2N945"/>
<dbReference type="Gene3D" id="3.30.70.330">
    <property type="match status" value="2"/>
</dbReference>
<evidence type="ECO:0000256" key="2">
    <source>
        <dbReference type="PROSITE-ProRule" id="PRU00176"/>
    </source>
</evidence>
<dbReference type="CDD" id="cd12247">
    <property type="entry name" value="RRM2_U1A_like"/>
    <property type="match status" value="1"/>
</dbReference>
<dbReference type="Pfam" id="PF00076">
    <property type="entry name" value="RRM_1"/>
    <property type="match status" value="2"/>
</dbReference>
<dbReference type="Proteomes" id="UP000240883">
    <property type="component" value="Unassembled WGS sequence"/>
</dbReference>
<organism evidence="4 5">
    <name type="scientific">Corynespora cassiicola Philippines</name>
    <dbReference type="NCBI Taxonomy" id="1448308"/>
    <lineage>
        <taxon>Eukaryota</taxon>
        <taxon>Fungi</taxon>
        <taxon>Dikarya</taxon>
        <taxon>Ascomycota</taxon>
        <taxon>Pezizomycotina</taxon>
        <taxon>Dothideomycetes</taxon>
        <taxon>Pleosporomycetidae</taxon>
        <taxon>Pleosporales</taxon>
        <taxon>Corynesporascaceae</taxon>
        <taxon>Corynespora</taxon>
    </lineage>
</organism>
<dbReference type="FunFam" id="3.30.70.330:FF:000029">
    <property type="entry name" value="U2 small nuclear ribonucleoprotein B"/>
    <property type="match status" value="1"/>
</dbReference>
<evidence type="ECO:0000313" key="5">
    <source>
        <dbReference type="Proteomes" id="UP000240883"/>
    </source>
</evidence>
<sequence length="244" mass="27576">MGDKMEGVVPTGRSGGLIDPDKYPMPIETIYVNNLDERCKIDKMKEILRGIFSYVGPIVDIVAKSSVKRKGQAFIVFDRDNSNIEKAFLMDGFTFYGKAMRVQMARTHSDATVQRKAPEMFEDHKRRRLTVKDFKRAAEDAKAQANPVVPTSEKPRGPVIPDEYVRPSKTLFLQSLPKDVSTDSLTEYFEQFAGFSEARYVPQRDVAFVDFESDEAAIMVKDACANLVMGAEQKPIKVTYARKQ</sequence>
<dbReference type="SUPFAM" id="SSF54928">
    <property type="entry name" value="RNA-binding domain, RBD"/>
    <property type="match status" value="1"/>
</dbReference>
<dbReference type="InterPro" id="IPR012677">
    <property type="entry name" value="Nucleotide-bd_a/b_plait_sf"/>
</dbReference>
<reference evidence="4 5" key="1">
    <citation type="journal article" date="2018" name="Front. Microbiol.">
        <title>Genome-Wide Analysis of Corynespora cassiicola Leaf Fall Disease Putative Effectors.</title>
        <authorList>
            <person name="Lopez D."/>
            <person name="Ribeiro S."/>
            <person name="Label P."/>
            <person name="Fumanal B."/>
            <person name="Venisse J.S."/>
            <person name="Kohler A."/>
            <person name="de Oliveira R.R."/>
            <person name="Labutti K."/>
            <person name="Lipzen A."/>
            <person name="Lail K."/>
            <person name="Bauer D."/>
            <person name="Ohm R.A."/>
            <person name="Barry K.W."/>
            <person name="Spatafora J."/>
            <person name="Grigoriev I.V."/>
            <person name="Martin F.M."/>
            <person name="Pujade-Renaud V."/>
        </authorList>
    </citation>
    <scope>NUCLEOTIDE SEQUENCE [LARGE SCALE GENOMIC DNA]</scope>
    <source>
        <strain evidence="4 5">Philippines</strain>
    </source>
</reference>
<dbReference type="EMBL" id="KZ678142">
    <property type="protein sequence ID" value="PSN61982.1"/>
    <property type="molecule type" value="Genomic_DNA"/>
</dbReference>
<dbReference type="SMART" id="SM00360">
    <property type="entry name" value="RRM"/>
    <property type="match status" value="2"/>
</dbReference>
<gene>
    <name evidence="4" type="ORF">BS50DRAFT_638575</name>
</gene>
<evidence type="ECO:0000256" key="1">
    <source>
        <dbReference type="ARBA" id="ARBA00022884"/>
    </source>
</evidence>
<feature type="domain" description="RRM" evidence="3">
    <location>
        <begin position="169"/>
        <end position="243"/>
    </location>
</feature>
<keyword evidence="1 2" id="KW-0694">RNA-binding</keyword>
<evidence type="ECO:0000313" key="4">
    <source>
        <dbReference type="EMBL" id="PSN61982.1"/>
    </source>
</evidence>
<dbReference type="OrthoDB" id="266020at2759"/>
<dbReference type="GO" id="GO:0003723">
    <property type="term" value="F:RNA binding"/>
    <property type="evidence" value="ECO:0007669"/>
    <property type="project" value="UniProtKB-UniRule"/>
</dbReference>
<feature type="domain" description="RRM" evidence="3">
    <location>
        <begin position="28"/>
        <end position="107"/>
    </location>
</feature>
<dbReference type="STRING" id="1448308.A0A2T2N945"/>